<reference evidence="2" key="1">
    <citation type="journal article" date="2020" name="Stud. Mycol.">
        <title>101 Dothideomycetes genomes: a test case for predicting lifestyles and emergence of pathogens.</title>
        <authorList>
            <person name="Haridas S."/>
            <person name="Albert R."/>
            <person name="Binder M."/>
            <person name="Bloem J."/>
            <person name="Labutti K."/>
            <person name="Salamov A."/>
            <person name="Andreopoulos B."/>
            <person name="Baker S."/>
            <person name="Barry K."/>
            <person name="Bills G."/>
            <person name="Bluhm B."/>
            <person name="Cannon C."/>
            <person name="Castanera R."/>
            <person name="Culley D."/>
            <person name="Daum C."/>
            <person name="Ezra D."/>
            <person name="Gonzalez J."/>
            <person name="Henrissat B."/>
            <person name="Kuo A."/>
            <person name="Liang C."/>
            <person name="Lipzen A."/>
            <person name="Lutzoni F."/>
            <person name="Magnuson J."/>
            <person name="Mondo S."/>
            <person name="Nolan M."/>
            <person name="Ohm R."/>
            <person name="Pangilinan J."/>
            <person name="Park H.-J."/>
            <person name="Ramirez L."/>
            <person name="Alfaro M."/>
            <person name="Sun H."/>
            <person name="Tritt A."/>
            <person name="Yoshinaga Y."/>
            <person name="Zwiers L.-H."/>
            <person name="Turgeon B."/>
            <person name="Goodwin S."/>
            <person name="Spatafora J."/>
            <person name="Crous P."/>
            <person name="Grigoriev I."/>
        </authorList>
    </citation>
    <scope>NUCLEOTIDE SEQUENCE</scope>
    <source>
        <strain evidence="2">CBS 109.77</strain>
    </source>
</reference>
<feature type="compositionally biased region" description="Acidic residues" evidence="1">
    <location>
        <begin position="451"/>
        <end position="460"/>
    </location>
</feature>
<evidence type="ECO:0000256" key="1">
    <source>
        <dbReference type="SAM" id="MobiDB-lite"/>
    </source>
</evidence>
<gene>
    <name evidence="2" type="ORF">K505DRAFT_415573</name>
</gene>
<sequence length="547" mass="59664">MPRHENFSGDRLRLASFLRVVENIPEPPSRFRRRAQDSDGQHSTEGGNIAIQSIQQQIFASPLISAISEATEGPQHLEVAELTTGLPPDLSPNSPLRVSNANSVVDVLPFISCDEYQPSDSHSVDHNPSEDGARQQVNPKPDSQMSRKNKVVYKSKAKKTGHRPHGFPSTRRRQLPINGLALVRTSTVDGLPEPSGNGSNIDNPATKADPIEDSQSGSHYPTALTLEPKCIGTSRPASASNRVPIIKSTRKSKGGANPVSPPFRDIRKQECHTVDQNMRGHSARSRMRLLSPEKATDGFVGSESSLPLRPKKQIATTRSKKGTAPRHHELNLAKGYLPAPSVVSHPAFTLQPSDGPIYYNVSSCPSVLEFECRLPVVASSHHGQQVTSLIRALREDQSRTRVREESVGASIIFNGAVRSPTKSTAPSPRRETDTDVLNQLSSVTAPVREESSEDDEESEFDGQQSELGDFVHSTNDWPSVIGSNIGSDIDLEDYYHSSIDRNLAYGLAISKSPPLVHNAAQVDDTSYSQKATHKFAVANELDDLLMS</sequence>
<feature type="compositionally biased region" description="Basic residues" evidence="1">
    <location>
        <begin position="147"/>
        <end position="172"/>
    </location>
</feature>
<protein>
    <submittedName>
        <fullName evidence="2">Uncharacterized protein</fullName>
    </submittedName>
</protein>
<name>A0A6A6XMD8_9PLEO</name>
<accession>A0A6A6XMD8</accession>
<dbReference type="AlphaFoldDB" id="A0A6A6XMD8"/>
<feature type="region of interest" description="Disordered" evidence="1">
    <location>
        <begin position="418"/>
        <end position="465"/>
    </location>
</feature>
<feature type="compositionally biased region" description="Basic and acidic residues" evidence="1">
    <location>
        <begin position="122"/>
        <end position="133"/>
    </location>
</feature>
<feature type="region of interest" description="Disordered" evidence="1">
    <location>
        <begin position="116"/>
        <end position="172"/>
    </location>
</feature>
<dbReference type="OrthoDB" id="3794585at2759"/>
<evidence type="ECO:0000313" key="2">
    <source>
        <dbReference type="EMBL" id="KAF2796727.1"/>
    </source>
</evidence>
<feature type="compositionally biased region" description="Polar residues" evidence="1">
    <location>
        <begin position="135"/>
        <end position="146"/>
    </location>
</feature>
<evidence type="ECO:0000313" key="3">
    <source>
        <dbReference type="Proteomes" id="UP000799757"/>
    </source>
</evidence>
<feature type="region of interest" description="Disordered" evidence="1">
    <location>
        <begin position="189"/>
        <end position="221"/>
    </location>
</feature>
<dbReference type="EMBL" id="MU001824">
    <property type="protein sequence ID" value="KAF2796727.1"/>
    <property type="molecule type" value="Genomic_DNA"/>
</dbReference>
<organism evidence="2 3">
    <name type="scientific">Melanomma pulvis-pyrius CBS 109.77</name>
    <dbReference type="NCBI Taxonomy" id="1314802"/>
    <lineage>
        <taxon>Eukaryota</taxon>
        <taxon>Fungi</taxon>
        <taxon>Dikarya</taxon>
        <taxon>Ascomycota</taxon>
        <taxon>Pezizomycotina</taxon>
        <taxon>Dothideomycetes</taxon>
        <taxon>Pleosporomycetidae</taxon>
        <taxon>Pleosporales</taxon>
        <taxon>Melanommataceae</taxon>
        <taxon>Melanomma</taxon>
    </lineage>
</organism>
<feature type="compositionally biased region" description="Polar residues" evidence="1">
    <location>
        <begin position="435"/>
        <end position="444"/>
    </location>
</feature>
<keyword evidence="3" id="KW-1185">Reference proteome</keyword>
<proteinExistence type="predicted"/>
<dbReference type="Proteomes" id="UP000799757">
    <property type="component" value="Unassembled WGS sequence"/>
</dbReference>